<organism evidence="1">
    <name type="scientific">Hyperionvirus sp</name>
    <dbReference type="NCBI Taxonomy" id="2487770"/>
    <lineage>
        <taxon>Viruses</taxon>
        <taxon>Varidnaviria</taxon>
        <taxon>Bamfordvirae</taxon>
        <taxon>Nucleocytoviricota</taxon>
        <taxon>Megaviricetes</taxon>
        <taxon>Imitervirales</taxon>
        <taxon>Mimiviridae</taxon>
        <taxon>Klosneuvirinae</taxon>
    </lineage>
</organism>
<dbReference type="EMBL" id="MK072392">
    <property type="protein sequence ID" value="AYV83679.1"/>
    <property type="molecule type" value="Genomic_DNA"/>
</dbReference>
<gene>
    <name evidence="1" type="ORF">Hyperionvirus10_15</name>
</gene>
<evidence type="ECO:0000313" key="1">
    <source>
        <dbReference type="EMBL" id="AYV83679.1"/>
    </source>
</evidence>
<sequence length="111" mass="12924">MSFIVDIISVWRNQMSGKRAAISFDLSPDEKKVARAFLDRRPRAVNTGIFRIRCNSIVVSTEGHIFVGGRFETLAKARDWIKNSREYGGFVIMKESERVESWVYMNGWRNY</sequence>
<accession>A0A3G5AE81</accession>
<proteinExistence type="predicted"/>
<name>A0A3G5AE81_9VIRU</name>
<reference evidence="1" key="1">
    <citation type="submission" date="2018-10" db="EMBL/GenBank/DDBJ databases">
        <title>Hidden diversity of soil giant viruses.</title>
        <authorList>
            <person name="Schulz F."/>
            <person name="Alteio L."/>
            <person name="Goudeau D."/>
            <person name="Ryan E.M."/>
            <person name="Malmstrom R.R."/>
            <person name="Blanchard J."/>
            <person name="Woyke T."/>
        </authorList>
    </citation>
    <scope>NUCLEOTIDE SEQUENCE</scope>
    <source>
        <strain evidence="1">HYV1</strain>
    </source>
</reference>
<protein>
    <submittedName>
        <fullName evidence="1">Uncharacterized protein</fullName>
    </submittedName>
</protein>